<feature type="transmembrane region" description="Helical" evidence="1">
    <location>
        <begin position="27"/>
        <end position="50"/>
    </location>
</feature>
<dbReference type="VEuPathDB" id="MicrosporidiaDB:TUBRATIS_007460"/>
<accession>A0A437ANS1</accession>
<feature type="transmembrane region" description="Helical" evidence="1">
    <location>
        <begin position="93"/>
        <end position="116"/>
    </location>
</feature>
<evidence type="ECO:0000313" key="2">
    <source>
        <dbReference type="EMBL" id="RVD92743.1"/>
    </source>
</evidence>
<feature type="transmembrane region" description="Helical" evidence="1">
    <location>
        <begin position="230"/>
        <end position="249"/>
    </location>
</feature>
<name>A0A437ANS1_9MICR</name>
<feature type="transmembrane region" description="Helical" evidence="1">
    <location>
        <begin position="176"/>
        <end position="194"/>
    </location>
</feature>
<feature type="transmembrane region" description="Helical" evidence="1">
    <location>
        <begin position="62"/>
        <end position="81"/>
    </location>
</feature>
<organism evidence="2 3">
    <name type="scientific">Tubulinosema ratisbonensis</name>
    <dbReference type="NCBI Taxonomy" id="291195"/>
    <lineage>
        <taxon>Eukaryota</taxon>
        <taxon>Fungi</taxon>
        <taxon>Fungi incertae sedis</taxon>
        <taxon>Microsporidia</taxon>
        <taxon>Tubulinosematoidea</taxon>
        <taxon>Tubulinosematidae</taxon>
        <taxon>Tubulinosema</taxon>
    </lineage>
</organism>
<keyword evidence="1" id="KW-1133">Transmembrane helix</keyword>
<keyword evidence="3" id="KW-1185">Reference proteome</keyword>
<sequence length="258" mass="31426">MKMNTNFDSQNLTTKQSMKSDRFNHPYFYITLFLGILRTILSYFEHVAFYFFVSKAIRTNNYWFTLIFILIGLTIKISKIYTQNLSRMYKYPIYFFINLINMLAALIFMIDNLLFYKKTLNLIFSEKTSSIFKLTDNNFRVFIYMIILYALAWLIIFINLPKILKYIKLKRSLIKLWLWTMIIIELTCCIFTNFFQSDAFYLVMVISLYVLFKTKEYYKNLVYKKTTSFYQNLCNFFKLVFVLFVLYRINFEKNWVFS</sequence>
<protein>
    <submittedName>
        <fullName evidence="2">Uncharacterized protein</fullName>
    </submittedName>
</protein>
<evidence type="ECO:0000313" key="3">
    <source>
        <dbReference type="Proteomes" id="UP000282876"/>
    </source>
</evidence>
<feature type="transmembrane region" description="Helical" evidence="1">
    <location>
        <begin position="141"/>
        <end position="164"/>
    </location>
</feature>
<dbReference type="EMBL" id="RCSS01000152">
    <property type="protein sequence ID" value="RVD92743.1"/>
    <property type="molecule type" value="Genomic_DNA"/>
</dbReference>
<proteinExistence type="predicted"/>
<comment type="caution">
    <text evidence="2">The sequence shown here is derived from an EMBL/GenBank/DDBJ whole genome shotgun (WGS) entry which is preliminary data.</text>
</comment>
<keyword evidence="1" id="KW-0812">Transmembrane</keyword>
<dbReference type="Proteomes" id="UP000282876">
    <property type="component" value="Unassembled WGS sequence"/>
</dbReference>
<evidence type="ECO:0000256" key="1">
    <source>
        <dbReference type="SAM" id="Phobius"/>
    </source>
</evidence>
<dbReference type="AlphaFoldDB" id="A0A437ANS1"/>
<reference evidence="2 3" key="1">
    <citation type="submission" date="2018-10" db="EMBL/GenBank/DDBJ databases">
        <title>Draft genome sequence of the microsporidian Tubulinosema ratisbonensis.</title>
        <authorList>
            <person name="Polonais V."/>
            <person name="Peyretaillade E."/>
            <person name="Niehus S."/>
            <person name="Wawrzyniak I."/>
            <person name="Franchet A."/>
            <person name="Gaspin C."/>
            <person name="Reichstadt M."/>
            <person name="Belser C."/>
            <person name="Labadie K."/>
            <person name="Delbac F."/>
            <person name="Ferrandon D."/>
        </authorList>
    </citation>
    <scope>NUCLEOTIDE SEQUENCE [LARGE SCALE GENOMIC DNA]</scope>
    <source>
        <strain evidence="2 3">Franzen</strain>
    </source>
</reference>
<keyword evidence="1" id="KW-0472">Membrane</keyword>
<gene>
    <name evidence="2" type="ORF">TUBRATIS_007460</name>
</gene>